<evidence type="ECO:0000259" key="1">
    <source>
        <dbReference type="PROSITE" id="PS50883"/>
    </source>
</evidence>
<dbReference type="Gene3D" id="3.20.20.450">
    <property type="entry name" value="EAL domain"/>
    <property type="match status" value="1"/>
</dbReference>
<dbReference type="InterPro" id="IPR043128">
    <property type="entry name" value="Rev_trsase/Diguanyl_cyclase"/>
</dbReference>
<dbReference type="Proteomes" id="UP000533905">
    <property type="component" value="Unassembled WGS sequence"/>
</dbReference>
<feature type="domain" description="GGDEF" evidence="2">
    <location>
        <begin position="248"/>
        <end position="379"/>
    </location>
</feature>
<dbReference type="CDD" id="cd01949">
    <property type="entry name" value="GGDEF"/>
    <property type="match status" value="1"/>
</dbReference>
<keyword evidence="4" id="KW-1185">Reference proteome</keyword>
<dbReference type="Gene3D" id="3.30.450.40">
    <property type="match status" value="1"/>
</dbReference>
<gene>
    <name evidence="3" type="ORF">HGB41_09935</name>
</gene>
<dbReference type="InterPro" id="IPR050706">
    <property type="entry name" value="Cyclic-di-GMP_PDE-like"/>
</dbReference>
<dbReference type="PROSITE" id="PS50883">
    <property type="entry name" value="EAL"/>
    <property type="match status" value="1"/>
</dbReference>
<evidence type="ECO:0000313" key="4">
    <source>
        <dbReference type="Proteomes" id="UP000533905"/>
    </source>
</evidence>
<sequence length="650" mass="70424">MSEPPSREPAGSTGDGLSLQRALRAHRTLSASNRTLLRATDETRLLCDMCTVAVEQGGYVRAGVNYAGPGPDRRLHWMVWMGCENGRATAIDVHDLNEAGYTWADTPLGQDATAIAIRTGKPFTRRDVNEGPVFQEPGYEALRRRVEQEGYRSLTAFPLACGDEVIGALFMAAAEPDAFDEQEISLLGELADDLAFGILTLRLRREHELAQETIRRLTLFDTLTGLPNRAGMFQLLRERIAAAHAAGRGLAIVHIGVEKFHEIGNALGMDAVECLMKTLAVRLVASMPQGTPVVMPGEGEFAIVLDDAGLDAAVTCARTALAVHAEPVEASCALIAPHLAAGISLFPDHAVSAESLARRASAAMRLAQRSAEGIAVYPAGHEQEISGRLAMMGRLRQAIEQGQLEMVCQPKVDMRTRSAFGAEALVRWRDPQLGAIAPSVFIPLAEQGGMISAITEWMVHAAFRQVHDWQRDGNPASLSVNLSAHDIQNPAFIDRIHRLALALAIPDNSIQFELTESALMDDPDTAMQSLARLSDMGFEIWIDDFGTGYSSLSYLQRFPIHAIKIDQSFVRLMSVSSGSSAIVHATIDLGHHLGLYVVAEGVEDQAAWSCLAAQGCDVAQGYFVAKPMPVSQFNNWKTSWNKAQPGPGVH</sequence>
<dbReference type="PANTHER" id="PTHR33121:SF19">
    <property type="entry name" value="CYCLIC DI-GMP PHOSPHODIESTERASE PA2567"/>
    <property type="match status" value="1"/>
</dbReference>
<dbReference type="AlphaFoldDB" id="A0A7Y2JYL8"/>
<dbReference type="SUPFAM" id="SSF55781">
    <property type="entry name" value="GAF domain-like"/>
    <property type="match status" value="1"/>
</dbReference>
<dbReference type="Pfam" id="PF00563">
    <property type="entry name" value="EAL"/>
    <property type="match status" value="1"/>
</dbReference>
<comment type="caution">
    <text evidence="3">The sequence shown here is derived from an EMBL/GenBank/DDBJ whole genome shotgun (WGS) entry which is preliminary data.</text>
</comment>
<evidence type="ECO:0000259" key="2">
    <source>
        <dbReference type="PROSITE" id="PS50887"/>
    </source>
</evidence>
<accession>A0A7Y2JYL8</accession>
<feature type="domain" description="EAL" evidence="1">
    <location>
        <begin position="388"/>
        <end position="641"/>
    </location>
</feature>
<dbReference type="PANTHER" id="PTHR33121">
    <property type="entry name" value="CYCLIC DI-GMP PHOSPHODIESTERASE PDEF"/>
    <property type="match status" value="1"/>
</dbReference>
<proteinExistence type="predicted"/>
<dbReference type="InterPro" id="IPR029016">
    <property type="entry name" value="GAF-like_dom_sf"/>
</dbReference>
<dbReference type="InterPro" id="IPR003018">
    <property type="entry name" value="GAF"/>
</dbReference>
<dbReference type="NCBIfam" id="TIGR00254">
    <property type="entry name" value="GGDEF"/>
    <property type="match status" value="1"/>
</dbReference>
<dbReference type="InterPro" id="IPR001633">
    <property type="entry name" value="EAL_dom"/>
</dbReference>
<dbReference type="Gene3D" id="3.30.70.270">
    <property type="match status" value="1"/>
</dbReference>
<dbReference type="Pfam" id="PF13185">
    <property type="entry name" value="GAF_2"/>
    <property type="match status" value="1"/>
</dbReference>
<dbReference type="EMBL" id="JABAIV010000003">
    <property type="protein sequence ID" value="NNG23316.1"/>
    <property type="molecule type" value="Genomic_DNA"/>
</dbReference>
<reference evidence="3 4" key="1">
    <citation type="submission" date="2020-04" db="EMBL/GenBank/DDBJ databases">
        <title>Massilia sp. nov., a cold adapted bacteria isolated from Arctic soil.</title>
        <authorList>
            <person name="Son J."/>
            <person name="Ka J.-O."/>
        </authorList>
    </citation>
    <scope>NUCLEOTIDE SEQUENCE [LARGE SCALE GENOMIC DNA]</scope>
    <source>
        <strain evidence="3 4">ML15P13</strain>
    </source>
</reference>
<dbReference type="SUPFAM" id="SSF55073">
    <property type="entry name" value="Nucleotide cyclase"/>
    <property type="match status" value="1"/>
</dbReference>
<dbReference type="SMART" id="SM00267">
    <property type="entry name" value="GGDEF"/>
    <property type="match status" value="1"/>
</dbReference>
<dbReference type="InterPro" id="IPR029787">
    <property type="entry name" value="Nucleotide_cyclase"/>
</dbReference>
<evidence type="ECO:0000313" key="3">
    <source>
        <dbReference type="EMBL" id="NNG23316.1"/>
    </source>
</evidence>
<dbReference type="RefSeq" id="WP_171083779.1">
    <property type="nucleotide sequence ID" value="NZ_JABAIV010000003.1"/>
</dbReference>
<dbReference type="InterPro" id="IPR000160">
    <property type="entry name" value="GGDEF_dom"/>
</dbReference>
<organism evidence="3 4">
    <name type="scientific">Telluria aromaticivorans</name>
    <dbReference type="NCBI Taxonomy" id="2725995"/>
    <lineage>
        <taxon>Bacteria</taxon>
        <taxon>Pseudomonadati</taxon>
        <taxon>Pseudomonadota</taxon>
        <taxon>Betaproteobacteria</taxon>
        <taxon>Burkholderiales</taxon>
        <taxon>Oxalobacteraceae</taxon>
        <taxon>Telluria group</taxon>
        <taxon>Telluria</taxon>
    </lineage>
</organism>
<dbReference type="SMART" id="SM00052">
    <property type="entry name" value="EAL"/>
    <property type="match status" value="1"/>
</dbReference>
<dbReference type="PROSITE" id="PS50887">
    <property type="entry name" value="GGDEF"/>
    <property type="match status" value="1"/>
</dbReference>
<protein>
    <submittedName>
        <fullName evidence="3">EAL domain-containing protein</fullName>
    </submittedName>
</protein>
<dbReference type="SUPFAM" id="SSF141868">
    <property type="entry name" value="EAL domain-like"/>
    <property type="match status" value="1"/>
</dbReference>
<dbReference type="Pfam" id="PF00990">
    <property type="entry name" value="GGDEF"/>
    <property type="match status" value="1"/>
</dbReference>
<dbReference type="InterPro" id="IPR035919">
    <property type="entry name" value="EAL_sf"/>
</dbReference>
<dbReference type="CDD" id="cd01948">
    <property type="entry name" value="EAL"/>
    <property type="match status" value="1"/>
</dbReference>
<name>A0A7Y2JYL8_9BURK</name>
<dbReference type="GO" id="GO:0071111">
    <property type="term" value="F:cyclic-guanylate-specific phosphodiesterase activity"/>
    <property type="evidence" value="ECO:0007669"/>
    <property type="project" value="InterPro"/>
</dbReference>